<keyword evidence="9" id="KW-1185">Reference proteome</keyword>
<proteinExistence type="inferred from homology"/>
<dbReference type="PANTHER" id="PTHR42893:SF9">
    <property type="entry name" value="PROTEIN DETOXIFICATION 46, CHLOROPLASTIC"/>
    <property type="match status" value="1"/>
</dbReference>
<feature type="transmembrane region" description="Helical" evidence="6">
    <location>
        <begin position="557"/>
        <end position="575"/>
    </location>
</feature>
<evidence type="ECO:0000256" key="4">
    <source>
        <dbReference type="ARBA" id="ARBA00022989"/>
    </source>
</evidence>
<feature type="transmembrane region" description="Helical" evidence="6">
    <location>
        <begin position="165"/>
        <end position="184"/>
    </location>
</feature>
<comment type="subcellular location">
    <subcellularLocation>
        <location evidence="1">Membrane</location>
        <topology evidence="1">Multi-pass membrane protein</topology>
    </subcellularLocation>
</comment>
<dbReference type="GO" id="GO:0016020">
    <property type="term" value="C:membrane"/>
    <property type="evidence" value="ECO:0007669"/>
    <property type="project" value="UniProtKB-SubCell"/>
</dbReference>
<evidence type="ECO:0000256" key="7">
    <source>
        <dbReference type="SAM" id="SignalP"/>
    </source>
</evidence>
<evidence type="ECO:0000313" key="8">
    <source>
        <dbReference type="EMBL" id="KAL3802039.1"/>
    </source>
</evidence>
<dbReference type="AlphaFoldDB" id="A0ABD3QPC0"/>
<feature type="transmembrane region" description="Helical" evidence="6">
    <location>
        <begin position="610"/>
        <end position="632"/>
    </location>
</feature>
<feature type="transmembrane region" description="Helical" evidence="6">
    <location>
        <begin position="278"/>
        <end position="297"/>
    </location>
</feature>
<dbReference type="Proteomes" id="UP001516023">
    <property type="component" value="Unassembled WGS sequence"/>
</dbReference>
<feature type="transmembrane region" description="Helical" evidence="6">
    <location>
        <begin position="205"/>
        <end position="227"/>
    </location>
</feature>
<dbReference type="Pfam" id="PF01554">
    <property type="entry name" value="MatE"/>
    <property type="match status" value="1"/>
</dbReference>
<feature type="chain" id="PRO_5044805522" description="Multidrug and toxic compound extrusion protein" evidence="7">
    <location>
        <begin position="21"/>
        <end position="657"/>
    </location>
</feature>
<evidence type="ECO:0000256" key="6">
    <source>
        <dbReference type="SAM" id="Phobius"/>
    </source>
</evidence>
<organism evidence="8 9">
    <name type="scientific">Cyclotella cryptica</name>
    <dbReference type="NCBI Taxonomy" id="29204"/>
    <lineage>
        <taxon>Eukaryota</taxon>
        <taxon>Sar</taxon>
        <taxon>Stramenopiles</taxon>
        <taxon>Ochrophyta</taxon>
        <taxon>Bacillariophyta</taxon>
        <taxon>Coscinodiscophyceae</taxon>
        <taxon>Thalassiosirophycidae</taxon>
        <taxon>Stephanodiscales</taxon>
        <taxon>Stephanodiscaceae</taxon>
        <taxon>Cyclotella</taxon>
    </lineage>
</organism>
<reference evidence="8 9" key="1">
    <citation type="journal article" date="2020" name="G3 (Bethesda)">
        <title>Improved Reference Genome for Cyclotella cryptica CCMP332, a Model for Cell Wall Morphogenesis, Salinity Adaptation, and Lipid Production in Diatoms (Bacillariophyta).</title>
        <authorList>
            <person name="Roberts W.R."/>
            <person name="Downey K.M."/>
            <person name="Ruck E.C."/>
            <person name="Traller J.C."/>
            <person name="Alverson A.J."/>
        </authorList>
    </citation>
    <scope>NUCLEOTIDE SEQUENCE [LARGE SCALE GENOMIC DNA]</scope>
    <source>
        <strain evidence="8 9">CCMP332</strain>
    </source>
</reference>
<feature type="transmembrane region" description="Helical" evidence="6">
    <location>
        <begin position="587"/>
        <end position="604"/>
    </location>
</feature>
<gene>
    <name evidence="8" type="ORF">HJC23_010795</name>
</gene>
<evidence type="ECO:0000256" key="1">
    <source>
        <dbReference type="ARBA" id="ARBA00004141"/>
    </source>
</evidence>
<dbReference type="EMBL" id="JABMIG020000022">
    <property type="protein sequence ID" value="KAL3802039.1"/>
    <property type="molecule type" value="Genomic_DNA"/>
</dbReference>
<evidence type="ECO:0000256" key="2">
    <source>
        <dbReference type="ARBA" id="ARBA00010199"/>
    </source>
</evidence>
<name>A0ABD3QPC0_9STRA</name>
<feature type="signal peptide" evidence="7">
    <location>
        <begin position="1"/>
        <end position="20"/>
    </location>
</feature>
<evidence type="ECO:0000313" key="9">
    <source>
        <dbReference type="Proteomes" id="UP001516023"/>
    </source>
</evidence>
<comment type="similarity">
    <text evidence="2">Belongs to the multi antimicrobial extrusion (MATE) (TC 2.A.66.1) family.</text>
</comment>
<accession>A0ABD3QPC0</accession>
<feature type="transmembrane region" description="Helical" evidence="6">
    <location>
        <begin position="525"/>
        <end position="545"/>
    </location>
</feature>
<sequence length="657" mass="71653">MIPSTTTTALLFLLTAQCSSYTLPRRGTVTSPRGVATHRLSGLLHSSTFDQFEERIDETNEEEDVRRQQRILLESFPVDTVELTSSIQDTPSSSTQQQQQQLSQAAAATAIETPTLTKILSYTLPAIGVWLCSPILSMIDTAAVGLLSGTAQQAALNPAVSVTDYGALVVAFMYTATTNLIAAAQQHDKSTTDNPRTTTTLLTGLQLAIVVGTIFGIVLSASARHLITTLIGNDTLDPTVLAAALRYVRIRSLGMPAALVIGTAQSACLGMQDVKSPLYVLLAAAMINFMGDVLLVGNGNLWLGGAAGAAWATVFSQYGALFMFWRWLTTVPGDERKREEKKEKKEGRNGQVVNVTRGIMELTGTSEKGQRRRRYFQKFLHSPKAFMNDSSILQSKSKAHDKPLPKSRGFLANKLHLQQFLRPSNLDIPTAKEYLPFVIPVTTTSVGRISGYIAMSHVASSTLGTLDMAAHQIIFSIFCCLTPIVDGLSQVAQSFVPAVFEHKIPSRERAVALAQTVTNFRKCGVALGAVLVSLVACIPWISRYFTTDVGVLHRVNGAIPGVALFLVVNGLMCAGEGSLLGQKDLRFLRNMYTIFFFTVPAYMLRLKQRSLLGIQEVSIGTMWAAFSTYNLIRTCIWHLRLAQLQRRTERSVVVTAA</sequence>
<keyword evidence="5 6" id="KW-0472">Membrane</keyword>
<evidence type="ECO:0008006" key="10">
    <source>
        <dbReference type="Google" id="ProtNLM"/>
    </source>
</evidence>
<dbReference type="PANTHER" id="PTHR42893">
    <property type="entry name" value="PROTEIN DETOXIFICATION 44, CHLOROPLASTIC-RELATED"/>
    <property type="match status" value="1"/>
</dbReference>
<dbReference type="InterPro" id="IPR002528">
    <property type="entry name" value="MATE_fam"/>
</dbReference>
<dbReference type="InterPro" id="IPR044644">
    <property type="entry name" value="DinF-like"/>
</dbReference>
<keyword evidence="4 6" id="KW-1133">Transmembrane helix</keyword>
<comment type="caution">
    <text evidence="8">The sequence shown here is derived from an EMBL/GenBank/DDBJ whole genome shotgun (WGS) entry which is preliminary data.</text>
</comment>
<protein>
    <recommendedName>
        <fullName evidence="10">Multidrug and toxic compound extrusion protein</fullName>
    </recommendedName>
</protein>
<keyword evidence="7" id="KW-0732">Signal</keyword>
<evidence type="ECO:0000256" key="5">
    <source>
        <dbReference type="ARBA" id="ARBA00023136"/>
    </source>
</evidence>
<keyword evidence="3 6" id="KW-0812">Transmembrane</keyword>
<evidence type="ECO:0000256" key="3">
    <source>
        <dbReference type="ARBA" id="ARBA00022692"/>
    </source>
</evidence>
<feature type="transmembrane region" description="Helical" evidence="6">
    <location>
        <begin position="309"/>
        <end position="328"/>
    </location>
</feature>